<keyword evidence="1" id="KW-0677">Repeat</keyword>
<proteinExistence type="predicted"/>
<feature type="repeat" description="NHL" evidence="2">
    <location>
        <begin position="392"/>
        <end position="423"/>
    </location>
</feature>
<dbReference type="InterPro" id="IPR011042">
    <property type="entry name" value="6-blade_b-propeller_TolB-like"/>
</dbReference>
<dbReference type="Pfam" id="PF01436">
    <property type="entry name" value="NHL"/>
    <property type="match status" value="2"/>
</dbReference>
<feature type="coiled-coil region" evidence="3">
    <location>
        <begin position="105"/>
        <end position="146"/>
    </location>
</feature>
<organism evidence="4 5">
    <name type="scientific">Rotaria sordida</name>
    <dbReference type="NCBI Taxonomy" id="392033"/>
    <lineage>
        <taxon>Eukaryota</taxon>
        <taxon>Metazoa</taxon>
        <taxon>Spiralia</taxon>
        <taxon>Gnathifera</taxon>
        <taxon>Rotifera</taxon>
        <taxon>Eurotatoria</taxon>
        <taxon>Bdelloidea</taxon>
        <taxon>Philodinida</taxon>
        <taxon>Philodinidae</taxon>
        <taxon>Rotaria</taxon>
    </lineage>
</organism>
<evidence type="ECO:0000313" key="4">
    <source>
        <dbReference type="EMBL" id="CAF1096190.1"/>
    </source>
</evidence>
<dbReference type="GO" id="GO:0008270">
    <property type="term" value="F:zinc ion binding"/>
    <property type="evidence" value="ECO:0007669"/>
    <property type="project" value="UniProtKB-KW"/>
</dbReference>
<dbReference type="Gene3D" id="2.120.10.30">
    <property type="entry name" value="TolB, C-terminal domain"/>
    <property type="match status" value="2"/>
</dbReference>
<name>A0A814NSX7_9BILA</name>
<gene>
    <name evidence="4" type="ORF">ZHD862_LOCUS17347</name>
</gene>
<dbReference type="CDD" id="cd05819">
    <property type="entry name" value="NHL"/>
    <property type="match status" value="1"/>
</dbReference>
<dbReference type="GO" id="GO:0000209">
    <property type="term" value="P:protein polyubiquitination"/>
    <property type="evidence" value="ECO:0007669"/>
    <property type="project" value="TreeGrafter"/>
</dbReference>
<dbReference type="InterPro" id="IPR001258">
    <property type="entry name" value="NHL_repeat"/>
</dbReference>
<dbReference type="PANTHER" id="PTHR24104">
    <property type="entry name" value="E3 UBIQUITIN-PROTEIN LIGASE NHLRC1-RELATED"/>
    <property type="match status" value="1"/>
</dbReference>
<protein>
    <submittedName>
        <fullName evidence="4">Uncharacterized protein</fullName>
    </submittedName>
</protein>
<dbReference type="Proteomes" id="UP000663864">
    <property type="component" value="Unassembled WGS sequence"/>
</dbReference>
<evidence type="ECO:0000256" key="2">
    <source>
        <dbReference type="PROSITE-ProRule" id="PRU00504"/>
    </source>
</evidence>
<accession>A0A814NSX7</accession>
<reference evidence="4" key="1">
    <citation type="submission" date="2021-02" db="EMBL/GenBank/DDBJ databases">
        <authorList>
            <person name="Nowell W R."/>
        </authorList>
    </citation>
    <scope>NUCLEOTIDE SEQUENCE</scope>
</reference>
<dbReference type="AlphaFoldDB" id="A0A814NSX7"/>
<dbReference type="InterPro" id="IPR050952">
    <property type="entry name" value="TRIM-NHL_E3_ligases"/>
</dbReference>
<evidence type="ECO:0000313" key="5">
    <source>
        <dbReference type="Proteomes" id="UP000663864"/>
    </source>
</evidence>
<dbReference type="SUPFAM" id="SSF101898">
    <property type="entry name" value="NHL repeat"/>
    <property type="match status" value="1"/>
</dbReference>
<dbReference type="GO" id="GO:0043161">
    <property type="term" value="P:proteasome-mediated ubiquitin-dependent protein catabolic process"/>
    <property type="evidence" value="ECO:0007669"/>
    <property type="project" value="TreeGrafter"/>
</dbReference>
<dbReference type="PROSITE" id="PS51125">
    <property type="entry name" value="NHL"/>
    <property type="match status" value="2"/>
</dbReference>
<comment type="caution">
    <text evidence="4">The sequence shown here is derived from an EMBL/GenBank/DDBJ whole genome shotgun (WGS) entry which is preliminary data.</text>
</comment>
<dbReference type="EMBL" id="CAJNOT010000857">
    <property type="protein sequence ID" value="CAF1096190.1"/>
    <property type="molecule type" value="Genomic_DNA"/>
</dbReference>
<evidence type="ECO:0000256" key="3">
    <source>
        <dbReference type="SAM" id="Coils"/>
    </source>
</evidence>
<sequence length="479" mass="54758">MATAADKNLCTICNKERRTVKCEGCSQNFCYNHLENHRQELSKQLDDVEVAHDLFRQTLTEKISQPQKHPLIEQINKWEYESINKIRQTAEEARQFLFKHTTRHITQIEDGLNKLTDQLRQCRQDNDFVEIDVYKWEEQLARLQEELIRPANIRVRQDSTPFITKIDIDVSDKDFIFKARWIHDGITVAGGNGQGNTLNQLYCPWSVFVDDDQTIYIADCYNHRILEWKYSATYGQVVAGGNGEGNRPDQLNGPTDVIVDKENDCLIICDRRNRQVVQWPRRNGTNGQIIISDIDCWSLAMDNNGYLYVSDTDHHEVRRWKMGDTSGTVVAGGNGKGNHLNQFDCPTYIFVDENRSVYVSDQNNHRVMKWMEGAKEGIVVAGSQHQGNDLTQLSCPSGVTVDQMGTVYVVDSWNHRVMCWSKEATQGNVVVGGNEHGEQANQLNHPLVRFIGDMRRTDLINVGIGTVTADDGEDKFKTF</sequence>
<dbReference type="GO" id="GO:0061630">
    <property type="term" value="F:ubiquitin protein ligase activity"/>
    <property type="evidence" value="ECO:0007669"/>
    <property type="project" value="TreeGrafter"/>
</dbReference>
<evidence type="ECO:0000256" key="1">
    <source>
        <dbReference type="ARBA" id="ARBA00022737"/>
    </source>
</evidence>
<feature type="repeat" description="NHL" evidence="2">
    <location>
        <begin position="195"/>
        <end position="233"/>
    </location>
</feature>
<keyword evidence="3" id="KW-0175">Coiled coil</keyword>
<dbReference type="PANTHER" id="PTHR24104:SF25">
    <property type="entry name" value="PROTEIN LIN-41"/>
    <property type="match status" value="1"/>
</dbReference>